<organism evidence="1 2">
    <name type="scientific">Persicobacter psychrovividus</name>
    <dbReference type="NCBI Taxonomy" id="387638"/>
    <lineage>
        <taxon>Bacteria</taxon>
        <taxon>Pseudomonadati</taxon>
        <taxon>Bacteroidota</taxon>
        <taxon>Cytophagia</taxon>
        <taxon>Cytophagales</taxon>
        <taxon>Persicobacteraceae</taxon>
        <taxon>Persicobacter</taxon>
    </lineage>
</organism>
<accession>A0ABM7VJ64</accession>
<name>A0ABM7VJ64_9BACT</name>
<sequence>MIVVLNNRAFDLREVNATPEDMRVIQTIRELEDTAEEFRSMDESSSEAQMYDFFASETANILANRWLSNK</sequence>
<evidence type="ECO:0000313" key="2">
    <source>
        <dbReference type="Proteomes" id="UP001354989"/>
    </source>
</evidence>
<dbReference type="EMBL" id="AP025293">
    <property type="protein sequence ID" value="BDD01022.1"/>
    <property type="molecule type" value="Genomic_DNA"/>
</dbReference>
<geneLocation type="plasmid" evidence="1 2">
    <name>pPP1</name>
</geneLocation>
<reference evidence="1 2" key="1">
    <citation type="submission" date="2021-12" db="EMBL/GenBank/DDBJ databases">
        <title>Genome sequencing of bacteria with rrn-lacking chromosome and rrn-plasmid.</title>
        <authorList>
            <person name="Anda M."/>
            <person name="Iwasaki W."/>
        </authorList>
    </citation>
    <scope>NUCLEOTIDE SEQUENCE [LARGE SCALE GENOMIC DNA]</scope>
    <source>
        <strain evidence="1 2">NBRC 101262</strain>
        <plasmid evidence="1 2">pPP1</plasmid>
    </source>
</reference>
<keyword evidence="2" id="KW-1185">Reference proteome</keyword>
<evidence type="ECO:0000313" key="1">
    <source>
        <dbReference type="EMBL" id="BDD01022.1"/>
    </source>
</evidence>
<gene>
    <name evidence="1" type="ORF">PEPS_33020</name>
</gene>
<proteinExistence type="predicted"/>
<keyword evidence="1" id="KW-0614">Plasmid</keyword>
<dbReference type="Proteomes" id="UP001354989">
    <property type="component" value="Plasmid pPP1"/>
</dbReference>
<protein>
    <submittedName>
        <fullName evidence="1">Uncharacterized protein</fullName>
    </submittedName>
</protein>